<dbReference type="EC" id="2.1.1.-" evidence="2"/>
<protein>
    <submittedName>
        <fullName evidence="2">Type 11 methyltransferase</fullName>
        <ecNumber evidence="2">2.1.1.-</ecNumber>
    </submittedName>
</protein>
<dbReference type="PANTHER" id="PTHR43591">
    <property type="entry name" value="METHYLTRANSFERASE"/>
    <property type="match status" value="1"/>
</dbReference>
<dbReference type="EMBL" id="UGQM01000001">
    <property type="protein sequence ID" value="STZ43000.1"/>
    <property type="molecule type" value="Genomic_DNA"/>
</dbReference>
<name>A0A378SJY0_9MYCO</name>
<dbReference type="Pfam" id="PF08241">
    <property type="entry name" value="Methyltransf_11"/>
    <property type="match status" value="1"/>
</dbReference>
<feature type="domain" description="Methyltransferase type 11" evidence="1">
    <location>
        <begin position="53"/>
        <end position="145"/>
    </location>
</feature>
<dbReference type="PANTHER" id="PTHR43591:SF24">
    <property type="entry name" value="2-METHOXY-6-POLYPRENYL-1,4-BENZOQUINOL METHYLASE, MITOCHONDRIAL"/>
    <property type="match status" value="1"/>
</dbReference>
<keyword evidence="2" id="KW-0489">Methyltransferase</keyword>
<dbReference type="CDD" id="cd02440">
    <property type="entry name" value="AdoMet_MTases"/>
    <property type="match status" value="1"/>
</dbReference>
<dbReference type="Gene3D" id="3.40.50.150">
    <property type="entry name" value="Vaccinia Virus protein VP39"/>
    <property type="match status" value="1"/>
</dbReference>
<dbReference type="Proteomes" id="UP000254291">
    <property type="component" value="Unassembled WGS sequence"/>
</dbReference>
<evidence type="ECO:0000313" key="3">
    <source>
        <dbReference type="Proteomes" id="UP000254291"/>
    </source>
</evidence>
<accession>A0A378SJY0</accession>
<dbReference type="GO" id="GO:0008757">
    <property type="term" value="F:S-adenosylmethionine-dependent methyltransferase activity"/>
    <property type="evidence" value="ECO:0007669"/>
    <property type="project" value="InterPro"/>
</dbReference>
<dbReference type="GO" id="GO:0032259">
    <property type="term" value="P:methylation"/>
    <property type="evidence" value="ECO:0007669"/>
    <property type="project" value="UniProtKB-KW"/>
</dbReference>
<dbReference type="InterPro" id="IPR013216">
    <property type="entry name" value="Methyltransf_11"/>
</dbReference>
<keyword evidence="2" id="KW-0808">Transferase</keyword>
<evidence type="ECO:0000313" key="2">
    <source>
        <dbReference type="EMBL" id="STZ43000.1"/>
    </source>
</evidence>
<evidence type="ECO:0000259" key="1">
    <source>
        <dbReference type="Pfam" id="PF08241"/>
    </source>
</evidence>
<dbReference type="RefSeq" id="WP_013472053.1">
    <property type="nucleotide sequence ID" value="NZ_JACKST010000156.1"/>
</dbReference>
<dbReference type="InterPro" id="IPR029063">
    <property type="entry name" value="SAM-dependent_MTases_sf"/>
</dbReference>
<dbReference type="AlphaFoldDB" id="A0A378SJY0"/>
<sequence length="203" mass="20866">MDGSERPVNHHGDHPGFSGLTGQLCAVAFLLTGRETGRLAADLTAVSATDHVLDIGCGPGNACRIAAARGARVTGVDPSAAMLRVARIVTRGASVTWVKGGAEALPVPDAGATVAWALATVHHWPDVDAGLAEIHRALGPGARFLAVERQTEPDATGISSHGWTGAQAETFAAMCESAGLTTVRVGSGRAGKRRVWTVHATRP</sequence>
<gene>
    <name evidence="2" type="primary">rebM_2</name>
    <name evidence="2" type="ORF">NCTC10742_02216</name>
</gene>
<dbReference type="SUPFAM" id="SSF53335">
    <property type="entry name" value="S-adenosyl-L-methionine-dependent methyltransferases"/>
    <property type="match status" value="1"/>
</dbReference>
<proteinExistence type="predicted"/>
<reference evidence="2 3" key="1">
    <citation type="submission" date="2018-06" db="EMBL/GenBank/DDBJ databases">
        <authorList>
            <consortium name="Pathogen Informatics"/>
            <person name="Doyle S."/>
        </authorList>
    </citation>
    <scope>NUCLEOTIDE SEQUENCE [LARGE SCALE GENOMIC DNA]</scope>
    <source>
        <strain evidence="2 3">NCTC10742</strain>
    </source>
</reference>
<organism evidence="2 3">
    <name type="scientific">Mycolicibacterium gilvum</name>
    <dbReference type="NCBI Taxonomy" id="1804"/>
    <lineage>
        <taxon>Bacteria</taxon>
        <taxon>Bacillati</taxon>
        <taxon>Actinomycetota</taxon>
        <taxon>Actinomycetes</taxon>
        <taxon>Mycobacteriales</taxon>
        <taxon>Mycobacteriaceae</taxon>
        <taxon>Mycolicibacterium</taxon>
    </lineage>
</organism>